<keyword evidence="4" id="KW-1185">Reference proteome</keyword>
<reference evidence="5 6" key="1">
    <citation type="submission" date="2025-04" db="UniProtKB">
        <authorList>
            <consortium name="RefSeq"/>
        </authorList>
    </citation>
    <scope>IDENTIFICATION</scope>
    <source>
        <tissue evidence="5 6">Whole body</tissue>
    </source>
</reference>
<evidence type="ECO:0000256" key="2">
    <source>
        <dbReference type="ARBA" id="ARBA00022801"/>
    </source>
</evidence>
<dbReference type="OrthoDB" id="6431331at2759"/>
<proteinExistence type="inferred from homology"/>
<sequence>MPHNLVSEMNAEEISIPVPWGHISAKTWGHPLATQVLFLHGKQDNCNTFDRLIPLLRQGFYFVCLDIPGHGCSSHFSPGFRITLESYVTAIKRVVDHLQWKQFKCIGHSMGGMIASFFASIYPEYIERLVMIDCAGPMSIYPEDTIQFMRTLCDNLLMVESKTMNRSPPSYTYEQAVNRILTKRPSKLTRHSADILIKRSLIKNSDGKYSFSTDQRLKVDYNQGFTPMQQMVLIHSIKCPVLYLLAAENMFQKLPGNKLTRKMYKSNRNIQIVKVNGNHDVHLNHPERIADLINTFLFSECSKL</sequence>
<keyword evidence="2" id="KW-0378">Hydrolase</keyword>
<protein>
    <submittedName>
        <fullName evidence="5 6">Serine hydrolase-like protein isoform X2</fullName>
    </submittedName>
</protein>
<dbReference type="RefSeq" id="XP_025415615.1">
    <property type="nucleotide sequence ID" value="XM_025559830.1"/>
</dbReference>
<dbReference type="PRINTS" id="PR00111">
    <property type="entry name" value="ABHYDROLASE"/>
</dbReference>
<dbReference type="SUPFAM" id="SSF53474">
    <property type="entry name" value="alpha/beta-Hydrolases"/>
    <property type="match status" value="1"/>
</dbReference>
<accession>A0A8B8FZ12</accession>
<dbReference type="InterPro" id="IPR050266">
    <property type="entry name" value="AB_hydrolase_sf"/>
</dbReference>
<dbReference type="PANTHER" id="PTHR43798:SF14">
    <property type="entry name" value="SERINE HYDROLASE-LIKE PROTEIN DDB_G0286239"/>
    <property type="match status" value="1"/>
</dbReference>
<dbReference type="GO" id="GO:0016787">
    <property type="term" value="F:hydrolase activity"/>
    <property type="evidence" value="ECO:0007669"/>
    <property type="project" value="UniProtKB-KW"/>
</dbReference>
<dbReference type="Gene3D" id="3.40.50.1820">
    <property type="entry name" value="alpha/beta hydrolase"/>
    <property type="match status" value="1"/>
</dbReference>
<dbReference type="Pfam" id="PF00561">
    <property type="entry name" value="Abhydrolase_1"/>
    <property type="match status" value="1"/>
</dbReference>
<name>A0A8B8FZ12_9HEMI</name>
<dbReference type="InterPro" id="IPR000073">
    <property type="entry name" value="AB_hydrolase_1"/>
</dbReference>
<feature type="domain" description="AB hydrolase-1" evidence="3">
    <location>
        <begin position="36"/>
        <end position="134"/>
    </location>
</feature>
<dbReference type="AlphaFoldDB" id="A0A8B8FZ12"/>
<evidence type="ECO:0000313" key="4">
    <source>
        <dbReference type="Proteomes" id="UP000694846"/>
    </source>
</evidence>
<organism evidence="4 5">
    <name type="scientific">Sipha flava</name>
    <name type="common">yellow sugarcane aphid</name>
    <dbReference type="NCBI Taxonomy" id="143950"/>
    <lineage>
        <taxon>Eukaryota</taxon>
        <taxon>Metazoa</taxon>
        <taxon>Ecdysozoa</taxon>
        <taxon>Arthropoda</taxon>
        <taxon>Hexapoda</taxon>
        <taxon>Insecta</taxon>
        <taxon>Pterygota</taxon>
        <taxon>Neoptera</taxon>
        <taxon>Paraneoptera</taxon>
        <taxon>Hemiptera</taxon>
        <taxon>Sternorrhyncha</taxon>
        <taxon>Aphidomorpha</taxon>
        <taxon>Aphidoidea</taxon>
        <taxon>Aphididae</taxon>
        <taxon>Sipha</taxon>
    </lineage>
</organism>
<dbReference type="Proteomes" id="UP000694846">
    <property type="component" value="Unplaced"/>
</dbReference>
<evidence type="ECO:0000259" key="3">
    <source>
        <dbReference type="Pfam" id="PF00561"/>
    </source>
</evidence>
<dbReference type="GO" id="GO:0016020">
    <property type="term" value="C:membrane"/>
    <property type="evidence" value="ECO:0007669"/>
    <property type="project" value="TreeGrafter"/>
</dbReference>
<evidence type="ECO:0000313" key="6">
    <source>
        <dbReference type="RefSeq" id="XP_025415616.1"/>
    </source>
</evidence>
<evidence type="ECO:0000256" key="1">
    <source>
        <dbReference type="ARBA" id="ARBA00008645"/>
    </source>
</evidence>
<dbReference type="GeneID" id="112687238"/>
<dbReference type="InterPro" id="IPR029058">
    <property type="entry name" value="AB_hydrolase_fold"/>
</dbReference>
<gene>
    <name evidence="5 6" type="primary">LOC112687238</name>
</gene>
<dbReference type="PANTHER" id="PTHR43798">
    <property type="entry name" value="MONOACYLGLYCEROL LIPASE"/>
    <property type="match status" value="1"/>
</dbReference>
<comment type="similarity">
    <text evidence="1">Belongs to the AB hydrolase superfamily.</text>
</comment>
<evidence type="ECO:0000313" key="5">
    <source>
        <dbReference type="RefSeq" id="XP_025415615.1"/>
    </source>
</evidence>
<dbReference type="RefSeq" id="XP_025415616.1">
    <property type="nucleotide sequence ID" value="XM_025559831.1"/>
</dbReference>